<dbReference type="EMBL" id="CP015267">
    <property type="protein sequence ID" value="ASL15629.1"/>
    <property type="molecule type" value="Genomic_DNA"/>
</dbReference>
<accession>A0A1Y0T665</accession>
<evidence type="ECO:0000313" key="6">
    <source>
        <dbReference type="Proteomes" id="UP001529272"/>
    </source>
</evidence>
<feature type="compositionally biased region" description="Basic residues" evidence="1">
    <location>
        <begin position="49"/>
        <end position="67"/>
    </location>
</feature>
<feature type="region of interest" description="Disordered" evidence="1">
    <location>
        <begin position="49"/>
        <end position="77"/>
    </location>
</feature>
<keyword evidence="2" id="KW-0812">Transmembrane</keyword>
<feature type="transmembrane region" description="Helical" evidence="2">
    <location>
        <begin position="25"/>
        <end position="45"/>
    </location>
</feature>
<reference evidence="3 5" key="1">
    <citation type="journal article" date="2017" name="Lancet Infect. Dis.">
        <title>Global outbreak of severe Mycobacterium chimaera disease after cardiac surgery: a molecular epidemiological study.</title>
        <authorList>
            <person name="van Ingen J."/>
            <person name="Kohl T."/>
            <person name="Kranzer K."/>
            <person name="Hasse B."/>
            <person name="Keller P."/>
            <person name="Szafranska A."/>
            <person name="Hillemann D."/>
            <person name="Chand M."/>
            <person name="Schreiber P."/>
            <person name="Sommerstein R."/>
            <person name="Berger C."/>
            <person name="Genoni M."/>
            <person name="Ruegg C."/>
            <person name="Troillet N."/>
            <person name="Widmer A.F."/>
            <person name="Becker S.L."/>
            <person name="Herrmann M."/>
            <person name="Eckmanns T."/>
            <person name="Haller S."/>
            <person name="Hoeller C."/>
            <person name="Debast S.B."/>
            <person name="Wolfhagen M.J."/>
            <person name="Hopman J."/>
            <person name="Kluytmans J."/>
            <person name="Langelaar M."/>
            <person name="Notermans D.W."/>
            <person name="ten Oever J."/>
            <person name="van den Barselaar P."/>
            <person name="Vonk A.B.A."/>
            <person name="Vos M.C."/>
            <person name="Ahmed N."/>
            <person name="Brown T."/>
            <person name="Crook D."/>
            <person name="Lamagni T."/>
            <person name="Phin N."/>
            <person name="Smith E.G."/>
            <person name="Zambon M."/>
            <person name="Serr A."/>
            <person name="Goetting T."/>
            <person name="Ebner W."/>
            <person name="Thuermer A."/>
            <person name="Utpatel C."/>
            <person name="Sproer C."/>
            <person name="Bunk B."/>
            <person name="Nubel U."/>
            <person name="Bloemberg G."/>
            <person name="Bottger E."/>
            <person name="Niemann S."/>
            <person name="Wagner D."/>
            <person name="Sax H."/>
        </authorList>
    </citation>
    <scope>NUCLEOTIDE SEQUENCE [LARGE SCALE GENOMIC DNA]</scope>
    <source>
        <strain evidence="3 5">ZUERICH-2</strain>
    </source>
</reference>
<keyword evidence="2" id="KW-1133">Transmembrane helix</keyword>
<keyword evidence="6" id="KW-1185">Reference proteome</keyword>
<proteinExistence type="predicted"/>
<organism evidence="3 5">
    <name type="scientific">Mycobacterium intracellulare subsp. chimaera</name>
    <dbReference type="NCBI Taxonomy" id="222805"/>
    <lineage>
        <taxon>Bacteria</taxon>
        <taxon>Bacillati</taxon>
        <taxon>Actinomycetota</taxon>
        <taxon>Actinomycetes</taxon>
        <taxon>Mycobacteriales</taxon>
        <taxon>Mycobacteriaceae</taxon>
        <taxon>Mycobacterium</taxon>
        <taxon>Mycobacterium avium complex (MAC)</taxon>
    </lineage>
</organism>
<evidence type="ECO:0000256" key="1">
    <source>
        <dbReference type="SAM" id="MobiDB-lite"/>
    </source>
</evidence>
<dbReference type="Proteomes" id="UP001529272">
    <property type="component" value="Unassembled WGS sequence"/>
</dbReference>
<protein>
    <submittedName>
        <fullName evidence="3">Uncharacterized protein</fullName>
    </submittedName>
</protein>
<dbReference type="GeneID" id="91489664"/>
<dbReference type="Proteomes" id="UP000198286">
    <property type="component" value="Chromosome"/>
</dbReference>
<reference evidence="4" key="2">
    <citation type="submission" date="2023-06" db="EMBL/GenBank/DDBJ databases">
        <title>Itaconate inhibition of nontuberculous mycobacteria.</title>
        <authorList>
            <person name="Breen P."/>
            <person name="Zimbric M."/>
            <person name="Caverly L."/>
        </authorList>
    </citation>
    <scope>NUCLEOTIDE SEQUENCE</scope>
    <source>
        <strain evidence="4">FLAC1071</strain>
    </source>
</reference>
<evidence type="ECO:0000313" key="3">
    <source>
        <dbReference type="EMBL" id="ASL15629.1"/>
    </source>
</evidence>
<sequence>MSTPRNGRFAAEANYLPHYNDIQQITGTAILATIAVALAVAFIIIQRRRRRARTKQSHVGGPRRSRVSRPFSTRRSD</sequence>
<dbReference type="AlphaFoldDB" id="A0A1Y0T665"/>
<reference evidence="4" key="3">
    <citation type="submission" date="2023-06" db="EMBL/GenBank/DDBJ databases">
        <authorList>
            <person name="Spilker T."/>
        </authorList>
    </citation>
    <scope>NUCLEOTIDE SEQUENCE</scope>
    <source>
        <strain evidence="4">FLAC1071</strain>
    </source>
</reference>
<name>A0A1Y0T665_MYCIT</name>
<evidence type="ECO:0000256" key="2">
    <source>
        <dbReference type="SAM" id="Phobius"/>
    </source>
</evidence>
<keyword evidence="2" id="KW-0472">Membrane</keyword>
<dbReference type="EMBL" id="JASZZX010000045">
    <property type="protein sequence ID" value="MDM3929723.1"/>
    <property type="molecule type" value="Genomic_DNA"/>
</dbReference>
<gene>
    <name evidence="3" type="ORF">MYCOZU2_03241</name>
    <name evidence="4" type="ORF">QRB35_27465</name>
</gene>
<evidence type="ECO:0000313" key="5">
    <source>
        <dbReference type="Proteomes" id="UP000198286"/>
    </source>
</evidence>
<evidence type="ECO:0000313" key="4">
    <source>
        <dbReference type="EMBL" id="MDM3929723.1"/>
    </source>
</evidence>
<dbReference type="RefSeq" id="WP_014942226.1">
    <property type="nucleotide sequence ID" value="NZ_CAAHFK010000057.1"/>
</dbReference>